<proteinExistence type="predicted"/>
<organism evidence="2 3">
    <name type="scientific">Batillaria attramentaria</name>
    <dbReference type="NCBI Taxonomy" id="370345"/>
    <lineage>
        <taxon>Eukaryota</taxon>
        <taxon>Metazoa</taxon>
        <taxon>Spiralia</taxon>
        <taxon>Lophotrochozoa</taxon>
        <taxon>Mollusca</taxon>
        <taxon>Gastropoda</taxon>
        <taxon>Caenogastropoda</taxon>
        <taxon>Sorbeoconcha</taxon>
        <taxon>Cerithioidea</taxon>
        <taxon>Batillariidae</taxon>
        <taxon>Batillaria</taxon>
    </lineage>
</organism>
<keyword evidence="3" id="KW-1185">Reference proteome</keyword>
<reference evidence="2 3" key="1">
    <citation type="journal article" date="2023" name="Sci. Data">
        <title>Genome assembly of the Korean intertidal mud-creeper Batillaria attramentaria.</title>
        <authorList>
            <person name="Patra A.K."/>
            <person name="Ho P.T."/>
            <person name="Jun S."/>
            <person name="Lee S.J."/>
            <person name="Kim Y."/>
            <person name="Won Y.J."/>
        </authorList>
    </citation>
    <scope>NUCLEOTIDE SEQUENCE [LARGE SCALE GENOMIC DNA]</scope>
    <source>
        <strain evidence="2">Wonlab-2016</strain>
    </source>
</reference>
<name>A0ABD0JG53_9CAEN</name>
<evidence type="ECO:0008006" key="4">
    <source>
        <dbReference type="Google" id="ProtNLM"/>
    </source>
</evidence>
<feature type="non-terminal residue" evidence="2">
    <location>
        <position position="1"/>
    </location>
</feature>
<gene>
    <name evidence="2" type="ORF">BaRGS_00035019</name>
</gene>
<dbReference type="Proteomes" id="UP001519460">
    <property type="component" value="Unassembled WGS sequence"/>
</dbReference>
<comment type="caution">
    <text evidence="2">The sequence shown here is derived from an EMBL/GenBank/DDBJ whole genome shotgun (WGS) entry which is preliminary data.</text>
</comment>
<sequence>DLEVDFRSEGGVTFPSHGASAPNWTPGMAKAATIQYRNSGVGPSRSAVETSTPADWQHTLPAGHELRGRTPMDQQWHLEELNTIFHQMGELRADRQRHYTDEERRGAGSPYNRNGGCFGETRGIPEVIPRSSTGVDVAWTTICPDGREIARALRCFRKQQGKVGGGWTTSYASSSGCTARDPDQPGSQVDRMMQVAAVTLQVQRRCKELTVAGAPLATGGYD</sequence>
<evidence type="ECO:0000313" key="3">
    <source>
        <dbReference type="Proteomes" id="UP001519460"/>
    </source>
</evidence>
<evidence type="ECO:0000313" key="2">
    <source>
        <dbReference type="EMBL" id="KAK7473744.1"/>
    </source>
</evidence>
<evidence type="ECO:0000256" key="1">
    <source>
        <dbReference type="SAM" id="MobiDB-lite"/>
    </source>
</evidence>
<protein>
    <recommendedName>
        <fullName evidence="4">MHC class I antigen</fullName>
    </recommendedName>
</protein>
<dbReference type="AlphaFoldDB" id="A0ABD0JG53"/>
<feature type="region of interest" description="Disordered" evidence="1">
    <location>
        <begin position="1"/>
        <end position="24"/>
    </location>
</feature>
<dbReference type="EMBL" id="JACVVK020000459">
    <property type="protein sequence ID" value="KAK7473744.1"/>
    <property type="molecule type" value="Genomic_DNA"/>
</dbReference>
<accession>A0ABD0JG53</accession>